<protein>
    <recommendedName>
        <fullName evidence="3">Polyketide synthase</fullName>
    </recommendedName>
</protein>
<comment type="caution">
    <text evidence="1">The sequence shown here is derived from an EMBL/GenBank/DDBJ whole genome shotgun (WGS) entry which is preliminary data.</text>
</comment>
<name>A0AB35S7P5_BIFLN</name>
<gene>
    <name evidence="1" type="ORF">RS890_05570</name>
</gene>
<accession>A0AB35S7P5</accession>
<evidence type="ECO:0008006" key="3">
    <source>
        <dbReference type="Google" id="ProtNLM"/>
    </source>
</evidence>
<dbReference type="Proteomes" id="UP001277803">
    <property type="component" value="Unassembled WGS sequence"/>
</dbReference>
<dbReference type="AlphaFoldDB" id="A0AB35S7P5"/>
<sequence>MEGVAVVVDGEGFVGCVRGLRDALAGLPVVVGLLPSSRAAHGVVARGYDVFGQGAFGDMVALSCTVSPGAGAARAEAMRFLDGVISVVGKSGMVGWLFRVLWRADGSLLDAYGRVAEGRMPLPGEESADELEGYVDAVCRMGAWVLLRWSLDDDVTRVWADLLLQGRYLEVLDGMMPYVSVSFDSRGVERMKEVLAFRESGAGLGSSSGSSVSVADAVGVSTDSVDADVADAAWDAALSDVAIGLDAGVVRASRQYVFDSEHVEAACGVLAGVESGDACSNVVAGPWLDRNFVDSKARGLVGARLASLLMRAVDERDGEALHEALGVLSDCRDCVRGYGVPALPIMLAGMGQDMTARRGGRRDDGSSPEALDMSAAAAVVALTWIADVKAARNMGLALLSGDMPGYVRLADQFLNGSAEMGVRSMEG</sequence>
<dbReference type="EMBL" id="JAWLRA010000016">
    <property type="protein sequence ID" value="MDW3126567.1"/>
    <property type="molecule type" value="Genomic_DNA"/>
</dbReference>
<evidence type="ECO:0000313" key="2">
    <source>
        <dbReference type="Proteomes" id="UP001277803"/>
    </source>
</evidence>
<reference evidence="1" key="1">
    <citation type="submission" date="2023-10" db="EMBL/GenBank/DDBJ databases">
        <title>Rapid discrimination of Bifidobacterium longum Subspecies based on MALDI-TOF MS and Machine Learning.</title>
        <authorList>
            <person name="Chen J."/>
        </authorList>
    </citation>
    <scope>NUCLEOTIDE SEQUENCE</scope>
    <source>
        <strain evidence="1">YGMCC0039</strain>
    </source>
</reference>
<organism evidence="1 2">
    <name type="scientific">Bifidobacterium longum</name>
    <dbReference type="NCBI Taxonomy" id="216816"/>
    <lineage>
        <taxon>Bacteria</taxon>
        <taxon>Bacillati</taxon>
        <taxon>Actinomycetota</taxon>
        <taxon>Actinomycetes</taxon>
        <taxon>Bifidobacteriales</taxon>
        <taxon>Bifidobacteriaceae</taxon>
        <taxon>Bifidobacterium</taxon>
    </lineage>
</organism>
<proteinExistence type="predicted"/>
<evidence type="ECO:0000313" key="1">
    <source>
        <dbReference type="EMBL" id="MDW3126567.1"/>
    </source>
</evidence>